<feature type="compositionally biased region" description="Acidic residues" evidence="1">
    <location>
        <begin position="175"/>
        <end position="185"/>
    </location>
</feature>
<dbReference type="Gramene" id="TKW07267">
    <property type="protein sequence ID" value="TKW07267"/>
    <property type="gene ID" value="SEVIR_7G298214v2"/>
</dbReference>
<feature type="domain" description="DUF6598" evidence="2">
    <location>
        <begin position="236"/>
        <end position="482"/>
    </location>
</feature>
<feature type="compositionally biased region" description="Low complexity" evidence="1">
    <location>
        <begin position="45"/>
        <end position="76"/>
    </location>
</feature>
<dbReference type="Pfam" id="PF20241">
    <property type="entry name" value="DUF6598"/>
    <property type="match status" value="1"/>
</dbReference>
<keyword evidence="4" id="KW-1185">Reference proteome</keyword>
<evidence type="ECO:0000313" key="4">
    <source>
        <dbReference type="Proteomes" id="UP000298652"/>
    </source>
</evidence>
<dbReference type="PANTHER" id="PTHR33065:SF131">
    <property type="entry name" value="EXPRESSED PROTEIN"/>
    <property type="match status" value="1"/>
</dbReference>
<evidence type="ECO:0000259" key="2">
    <source>
        <dbReference type="Pfam" id="PF20241"/>
    </source>
</evidence>
<reference evidence="3" key="1">
    <citation type="submission" date="2019-03" db="EMBL/GenBank/DDBJ databases">
        <title>WGS assembly of Setaria viridis.</title>
        <authorList>
            <person name="Huang P."/>
            <person name="Jenkins J."/>
            <person name="Grimwood J."/>
            <person name="Barry K."/>
            <person name="Healey A."/>
            <person name="Mamidi S."/>
            <person name="Sreedasyam A."/>
            <person name="Shu S."/>
            <person name="Feldman M."/>
            <person name="Wu J."/>
            <person name="Yu Y."/>
            <person name="Chen C."/>
            <person name="Johnson J."/>
            <person name="Rokhsar D."/>
            <person name="Baxter I."/>
            <person name="Schmutz J."/>
            <person name="Brutnell T."/>
            <person name="Kellogg E."/>
        </authorList>
    </citation>
    <scope>NUCLEOTIDE SEQUENCE [LARGE SCALE GENOMIC DNA]</scope>
</reference>
<gene>
    <name evidence="3" type="ORF">SEVIR_7G298214v2</name>
</gene>
<feature type="compositionally biased region" description="Basic and acidic residues" evidence="1">
    <location>
        <begin position="133"/>
        <end position="148"/>
    </location>
</feature>
<dbReference type="PANTHER" id="PTHR33065">
    <property type="entry name" value="OS07G0486400 PROTEIN"/>
    <property type="match status" value="1"/>
</dbReference>
<feature type="compositionally biased region" description="Basic and acidic residues" evidence="1">
    <location>
        <begin position="158"/>
        <end position="174"/>
    </location>
</feature>
<proteinExistence type="predicted"/>
<dbReference type="Proteomes" id="UP000298652">
    <property type="component" value="Chromosome 7"/>
</dbReference>
<dbReference type="InterPro" id="IPR046533">
    <property type="entry name" value="DUF6598"/>
</dbReference>
<accession>A0A4U6UAF8</accession>
<feature type="region of interest" description="Disordered" evidence="1">
    <location>
        <begin position="133"/>
        <end position="188"/>
    </location>
</feature>
<dbReference type="AlphaFoldDB" id="A0A4U6UAF8"/>
<feature type="region of interest" description="Disordered" evidence="1">
    <location>
        <begin position="45"/>
        <end position="102"/>
    </location>
</feature>
<dbReference type="EMBL" id="CM016558">
    <property type="protein sequence ID" value="TKW07267.1"/>
    <property type="molecule type" value="Genomic_DNA"/>
</dbReference>
<evidence type="ECO:0000256" key="1">
    <source>
        <dbReference type="SAM" id="MobiDB-lite"/>
    </source>
</evidence>
<name>A0A4U6UAF8_SETVI</name>
<protein>
    <recommendedName>
        <fullName evidence="2">DUF6598 domain-containing protein</fullName>
    </recommendedName>
</protein>
<evidence type="ECO:0000313" key="3">
    <source>
        <dbReference type="EMBL" id="TKW07267.1"/>
    </source>
</evidence>
<organism evidence="3 4">
    <name type="scientific">Setaria viridis</name>
    <name type="common">Green bristlegrass</name>
    <name type="synonym">Setaria italica subsp. viridis</name>
    <dbReference type="NCBI Taxonomy" id="4556"/>
    <lineage>
        <taxon>Eukaryota</taxon>
        <taxon>Viridiplantae</taxon>
        <taxon>Streptophyta</taxon>
        <taxon>Embryophyta</taxon>
        <taxon>Tracheophyta</taxon>
        <taxon>Spermatophyta</taxon>
        <taxon>Magnoliopsida</taxon>
        <taxon>Liliopsida</taxon>
        <taxon>Poales</taxon>
        <taxon>Poaceae</taxon>
        <taxon>PACMAD clade</taxon>
        <taxon>Panicoideae</taxon>
        <taxon>Panicodae</taxon>
        <taxon>Paniceae</taxon>
        <taxon>Cenchrinae</taxon>
        <taxon>Setaria</taxon>
    </lineage>
</organism>
<sequence length="488" mass="53349">MHGFPANKHILHTPYAGILFCHRLPYPLALRPAPAAAGHLRPAPAAAGHLRPAPAAAGRPPPLARAAGRPPASLRPRPCHPPTPCAHGQDGDFGPTKGTKPRGAPFLGFSSLSWLLSARFPELQAMDLEAKLGENGHGHKGSDLDPEKAAGQVLQGGDAKRPREADNGDHRSAMETDEEEDEELGPESCFELHRKSWLSMFGRNGAIPFEAETQYPPMRRTDIPVPPVTGSGSGDTMEVFFVKVTQITSDLQWPLDVYGIVAVRDSLDWKRNYLFSRGRDNRQTLTSQDCLLELTGPSGSILLWDEPVFEIDLKVKDKGSSLPEDDKILCLDFFGYNNISYRGSLSYTRTEVLSSKHSTVEVRYAHVKRSVEATITARISKGSGNFSARLTACNTSIGEDVVLLDTRGKEVFVNEDGEVTLQRRVVVVEERAELILGIKAEQLGDTGESSTKLEKKFGFVAKSALRNQGYFHIGSSSLHMVVAWSVLL</sequence>